<dbReference type="InterPro" id="IPR006104">
    <property type="entry name" value="Glyco_hydro_2_N"/>
</dbReference>
<dbReference type="InterPro" id="IPR040605">
    <property type="entry name" value="Glyco_hydro2_dom5"/>
</dbReference>
<gene>
    <name evidence="10" type="ORF">SAMN06265222_11854</name>
</gene>
<sequence length="827" mass="91830">MLKNSVTVTSLCLSLLILGGGVLSAAEDSSILGRHSFNEAWKFHNGDVDGAEMASHDDSEWRSLDLPHDWAIEGPFDVKYNARCGGLPFHGTGWYRKTFDVPTASAGKKVLLTFDGAMYNAHVWINGHFLGNRPFGYIEFQYDVSEYVKPGESNVVAVKLAPEDLSSRWYPGAGIYRSVWIDYRNPVHVTHWGTVITTPEVDQDEASVSVSTTLDGVADGNTATVQYTVLNQDGDVVATDKVKSSAAGVTAAKLQVAKPQLWDTEEPNLYTLQTKVFVGDQVTDSVEARFGIRTIEFSKDKGFFLNGTHTRIQGVCLHHDNGPLGAIANRRAIQRKLEIMKAMGVNSVRTSHNPPSNELLELCDEMGILVQVEAFDVWKKPKVENGYNKYFEEWSERDIKDMVRRDRNHPSVFMWSIGNEILEQHSAKDGNRIAKQLNDYVKEIDTTRPTTCGFNWWPMPYKTGMAGQVDIAGMNYKPLSYGDPVNEYLPDTPVVGSETSSCTSSRGVYHLPIEKYQTHPSKQVTSYDIIGPPWAYPPDIEFDALEEHPEVLGEYMWTGFDYLGEPTPYGGKDNSTNGYWNADWPSRSSYFGAVDLCGFPKDRFYLYQSQWTSDPMVHVLPHWNWEGEGHDVIPVFAYTNCDEVELFVNGESQGRKVKGKDLTKLPIKFNNYESDHMLSKYRLSWDVPYQPGSLRVVGYVDGQAVAEKEIQTAGEPAKIELVPDRKTINADGSDLVYVTVKITDAEGNFCPLASNEVHFTVDGPGTIAAVGNGNAATTAPFIADKREAFNGLCMLIIKAGKQPGEIAIQASSEGLAKATTAVNVKKH</sequence>
<dbReference type="Pfam" id="PF00703">
    <property type="entry name" value="Glyco_hydro_2"/>
    <property type="match status" value="1"/>
</dbReference>
<feature type="domain" description="Glycosyl hydrolases family 2 sugar binding" evidence="7">
    <location>
        <begin position="90"/>
        <end position="179"/>
    </location>
</feature>
<evidence type="ECO:0000256" key="3">
    <source>
        <dbReference type="ARBA" id="ARBA00023295"/>
    </source>
</evidence>
<dbReference type="Gene3D" id="2.60.40.10">
    <property type="entry name" value="Immunoglobulins"/>
    <property type="match status" value="3"/>
</dbReference>
<organism evidence="10 11">
    <name type="scientific">Neorhodopirellula lusitana</name>
    <dbReference type="NCBI Taxonomy" id="445327"/>
    <lineage>
        <taxon>Bacteria</taxon>
        <taxon>Pseudomonadati</taxon>
        <taxon>Planctomycetota</taxon>
        <taxon>Planctomycetia</taxon>
        <taxon>Pirellulales</taxon>
        <taxon>Pirellulaceae</taxon>
        <taxon>Neorhodopirellula</taxon>
    </lineage>
</organism>
<name>A0ABY1QQI7_9BACT</name>
<comment type="caution">
    <text evidence="10">The sequence shown here is derived from an EMBL/GenBank/DDBJ whole genome shotgun (WGS) entry which is preliminary data.</text>
</comment>
<dbReference type="SUPFAM" id="SSF49373">
    <property type="entry name" value="Invasin/intimin cell-adhesion fragments"/>
    <property type="match status" value="1"/>
</dbReference>
<evidence type="ECO:0000256" key="1">
    <source>
        <dbReference type="ARBA" id="ARBA00007401"/>
    </source>
</evidence>
<proteinExistence type="inferred from homology"/>
<dbReference type="Proteomes" id="UP001158067">
    <property type="component" value="Unassembled WGS sequence"/>
</dbReference>
<evidence type="ECO:0000259" key="8">
    <source>
        <dbReference type="Pfam" id="PF16355"/>
    </source>
</evidence>
<keyword evidence="2" id="KW-0378">Hydrolase</keyword>
<keyword evidence="4" id="KW-0732">Signal</keyword>
<dbReference type="InterPro" id="IPR036156">
    <property type="entry name" value="Beta-gal/glucu_dom_sf"/>
</dbReference>
<feature type="signal peptide" evidence="4">
    <location>
        <begin position="1"/>
        <end position="25"/>
    </location>
</feature>
<dbReference type="SUPFAM" id="SSF49785">
    <property type="entry name" value="Galactose-binding domain-like"/>
    <property type="match status" value="1"/>
</dbReference>
<evidence type="ECO:0000259" key="7">
    <source>
        <dbReference type="Pfam" id="PF02837"/>
    </source>
</evidence>
<dbReference type="Pfam" id="PF02837">
    <property type="entry name" value="Glyco_hydro_2_N"/>
    <property type="match status" value="1"/>
</dbReference>
<evidence type="ECO:0000259" key="9">
    <source>
        <dbReference type="Pfam" id="PF18565"/>
    </source>
</evidence>
<evidence type="ECO:0000256" key="4">
    <source>
        <dbReference type="SAM" id="SignalP"/>
    </source>
</evidence>
<evidence type="ECO:0000313" key="11">
    <source>
        <dbReference type="Proteomes" id="UP001158067"/>
    </source>
</evidence>
<dbReference type="Pfam" id="PF18565">
    <property type="entry name" value="Glyco_hydro2_C5"/>
    <property type="match status" value="1"/>
</dbReference>
<comment type="similarity">
    <text evidence="1">Belongs to the glycosyl hydrolase 2 family.</text>
</comment>
<feature type="chain" id="PRO_5046328159" evidence="4">
    <location>
        <begin position="26"/>
        <end position="827"/>
    </location>
</feature>
<evidence type="ECO:0000259" key="5">
    <source>
        <dbReference type="Pfam" id="PF00703"/>
    </source>
</evidence>
<feature type="domain" description="Glycoside hydrolase family 2 immunoglobulin-like beta-sandwich" evidence="5">
    <location>
        <begin position="194"/>
        <end position="293"/>
    </location>
</feature>
<feature type="domain" description="Glycoside hydrolase family 2 catalytic" evidence="6">
    <location>
        <begin position="299"/>
        <end position="453"/>
    </location>
</feature>
<evidence type="ECO:0000256" key="2">
    <source>
        <dbReference type="ARBA" id="ARBA00022801"/>
    </source>
</evidence>
<keyword evidence="3" id="KW-0326">Glycosidase</keyword>
<reference evidence="10 11" key="1">
    <citation type="submission" date="2017-05" db="EMBL/GenBank/DDBJ databases">
        <authorList>
            <person name="Varghese N."/>
            <person name="Submissions S."/>
        </authorList>
    </citation>
    <scope>NUCLEOTIDE SEQUENCE [LARGE SCALE GENOMIC DNA]</scope>
    <source>
        <strain evidence="10 11">DSM 25457</strain>
    </source>
</reference>
<dbReference type="Gene3D" id="3.20.20.80">
    <property type="entry name" value="Glycosidases"/>
    <property type="match status" value="1"/>
</dbReference>
<dbReference type="SUPFAM" id="SSF49303">
    <property type="entry name" value="beta-Galactosidase/glucuronidase domain"/>
    <property type="match status" value="1"/>
</dbReference>
<feature type="domain" description="Glycoside hydrolase family 2" evidence="9">
    <location>
        <begin position="719"/>
        <end position="820"/>
    </location>
</feature>
<dbReference type="PRINTS" id="PR00132">
    <property type="entry name" value="GLHYDRLASE2"/>
</dbReference>
<dbReference type="InterPro" id="IPR017853">
    <property type="entry name" value="GH"/>
</dbReference>
<dbReference type="RefSeq" id="WP_283434957.1">
    <property type="nucleotide sequence ID" value="NZ_FXUG01000018.1"/>
</dbReference>
<dbReference type="PROSITE" id="PS00608">
    <property type="entry name" value="GLYCOSYL_HYDROL_F2_2"/>
    <property type="match status" value="1"/>
</dbReference>
<dbReference type="PANTHER" id="PTHR42732">
    <property type="entry name" value="BETA-GALACTOSIDASE"/>
    <property type="match status" value="1"/>
</dbReference>
<dbReference type="InterPro" id="IPR023232">
    <property type="entry name" value="Glyco_hydro_2_AS"/>
</dbReference>
<dbReference type="InterPro" id="IPR032311">
    <property type="entry name" value="DUF4982"/>
</dbReference>
<dbReference type="Pfam" id="PF02836">
    <property type="entry name" value="Glyco_hydro_2_C"/>
    <property type="match status" value="1"/>
</dbReference>
<protein>
    <submittedName>
        <fullName evidence="10">Beta-galactosidase</fullName>
    </submittedName>
</protein>
<evidence type="ECO:0000259" key="6">
    <source>
        <dbReference type="Pfam" id="PF02836"/>
    </source>
</evidence>
<keyword evidence="11" id="KW-1185">Reference proteome</keyword>
<dbReference type="Gene3D" id="2.60.120.260">
    <property type="entry name" value="Galactose-binding domain-like"/>
    <property type="match status" value="1"/>
</dbReference>
<evidence type="ECO:0000313" key="10">
    <source>
        <dbReference type="EMBL" id="SMP74847.1"/>
    </source>
</evidence>
<dbReference type="InterPro" id="IPR006102">
    <property type="entry name" value="Ig-like_GH2"/>
</dbReference>
<dbReference type="SUPFAM" id="SSF51445">
    <property type="entry name" value="(Trans)glycosidases"/>
    <property type="match status" value="1"/>
</dbReference>
<dbReference type="InterPro" id="IPR051913">
    <property type="entry name" value="GH2_Domain-Containing"/>
</dbReference>
<dbReference type="PANTHER" id="PTHR42732:SF1">
    <property type="entry name" value="BETA-MANNOSIDASE"/>
    <property type="match status" value="1"/>
</dbReference>
<accession>A0ABY1QQI7</accession>
<dbReference type="InterPro" id="IPR006101">
    <property type="entry name" value="Glyco_hydro_2"/>
</dbReference>
<dbReference type="InterPro" id="IPR008979">
    <property type="entry name" value="Galactose-bd-like_sf"/>
</dbReference>
<feature type="domain" description="DUF4982" evidence="8">
    <location>
        <begin position="632"/>
        <end position="706"/>
    </location>
</feature>
<dbReference type="EMBL" id="FXUG01000018">
    <property type="protein sequence ID" value="SMP74847.1"/>
    <property type="molecule type" value="Genomic_DNA"/>
</dbReference>
<dbReference type="InterPro" id="IPR008964">
    <property type="entry name" value="Invasin/intimin_cell_adhesion"/>
</dbReference>
<dbReference type="InterPro" id="IPR013783">
    <property type="entry name" value="Ig-like_fold"/>
</dbReference>
<dbReference type="Pfam" id="PF16355">
    <property type="entry name" value="DUF4982"/>
    <property type="match status" value="1"/>
</dbReference>
<dbReference type="InterPro" id="IPR006103">
    <property type="entry name" value="Glyco_hydro_2_cat"/>
</dbReference>